<dbReference type="eggNOG" id="KOG0724">
    <property type="taxonomic scope" value="Eukaryota"/>
</dbReference>
<accession>D7LJH6</accession>
<dbReference type="HOGENOM" id="CLU_2309908_0_0_1"/>
<dbReference type="Gramene" id="scaffold_400598.1">
    <property type="protein sequence ID" value="scaffold_400598.1"/>
    <property type="gene ID" value="scaffold_400598.1"/>
</dbReference>
<gene>
    <name evidence="1" type="ORF">ARALYDRAFT_901097</name>
</gene>
<sequence length="100" mass="11309">MNDDTNNPQTSESNARRIIISSNITDPWKSVSDEEKRNTGFLRIGLDASKLISRGRTTGFKPYKRCSMEAKESGILNSNPIIHVEQKDPKRMRLKTQAST</sequence>
<name>D7LJH6_ARALL</name>
<protein>
    <submittedName>
        <fullName evidence="1">Uncharacterized protein</fullName>
    </submittedName>
</protein>
<evidence type="ECO:0000313" key="1">
    <source>
        <dbReference type="EMBL" id="EFH55071.1"/>
    </source>
</evidence>
<dbReference type="EMBL" id="GL348716">
    <property type="protein sequence ID" value="EFH55071.1"/>
    <property type="molecule type" value="Genomic_DNA"/>
</dbReference>
<dbReference type="AlphaFoldDB" id="D7LJH6"/>
<dbReference type="Proteomes" id="UP000008694">
    <property type="component" value="Unassembled WGS sequence"/>
</dbReference>
<organism evidence="2">
    <name type="scientific">Arabidopsis lyrata subsp. lyrata</name>
    <name type="common">Lyre-leaved rock-cress</name>
    <dbReference type="NCBI Taxonomy" id="81972"/>
    <lineage>
        <taxon>Eukaryota</taxon>
        <taxon>Viridiplantae</taxon>
        <taxon>Streptophyta</taxon>
        <taxon>Embryophyta</taxon>
        <taxon>Tracheophyta</taxon>
        <taxon>Spermatophyta</taxon>
        <taxon>Magnoliopsida</taxon>
        <taxon>eudicotyledons</taxon>
        <taxon>Gunneridae</taxon>
        <taxon>Pentapetalae</taxon>
        <taxon>rosids</taxon>
        <taxon>malvids</taxon>
        <taxon>Brassicales</taxon>
        <taxon>Brassicaceae</taxon>
        <taxon>Camelineae</taxon>
        <taxon>Arabidopsis</taxon>
    </lineage>
</organism>
<reference evidence="2" key="1">
    <citation type="journal article" date="2011" name="Nat. Genet.">
        <title>The Arabidopsis lyrata genome sequence and the basis of rapid genome size change.</title>
        <authorList>
            <person name="Hu T.T."/>
            <person name="Pattyn P."/>
            <person name="Bakker E.G."/>
            <person name="Cao J."/>
            <person name="Cheng J.-F."/>
            <person name="Clark R.M."/>
            <person name="Fahlgren N."/>
            <person name="Fawcett J.A."/>
            <person name="Grimwood J."/>
            <person name="Gundlach H."/>
            <person name="Haberer G."/>
            <person name="Hollister J.D."/>
            <person name="Ossowski S."/>
            <person name="Ottilar R.P."/>
            <person name="Salamov A.A."/>
            <person name="Schneeberger K."/>
            <person name="Spannagl M."/>
            <person name="Wang X."/>
            <person name="Yang L."/>
            <person name="Nasrallah M.E."/>
            <person name="Bergelson J."/>
            <person name="Carrington J.C."/>
            <person name="Gaut B.S."/>
            <person name="Schmutz J."/>
            <person name="Mayer K.F.X."/>
            <person name="Van de Peer Y."/>
            <person name="Grigoriev I.V."/>
            <person name="Nordborg M."/>
            <person name="Weigel D."/>
            <person name="Guo Y.-L."/>
        </authorList>
    </citation>
    <scope>NUCLEOTIDE SEQUENCE [LARGE SCALE GENOMIC DNA]</scope>
    <source>
        <strain evidence="2">cv. MN47</strain>
    </source>
</reference>
<evidence type="ECO:0000313" key="2">
    <source>
        <dbReference type="Proteomes" id="UP000008694"/>
    </source>
</evidence>
<proteinExistence type="predicted"/>
<dbReference type="STRING" id="81972.D7LJH6"/>
<keyword evidence="2" id="KW-1185">Reference proteome</keyword>